<evidence type="ECO:0000256" key="4">
    <source>
        <dbReference type="ARBA" id="ARBA00022989"/>
    </source>
</evidence>
<evidence type="ECO:0000313" key="10">
    <source>
        <dbReference type="Proteomes" id="UP001304970"/>
    </source>
</evidence>
<feature type="transmembrane region" description="Helical" evidence="7">
    <location>
        <begin position="446"/>
        <end position="464"/>
    </location>
</feature>
<dbReference type="PANTHER" id="PTHR33406:SF13">
    <property type="entry name" value="MEMBRANE PROTEIN YDFJ"/>
    <property type="match status" value="1"/>
</dbReference>
<feature type="transmembrane region" description="Helical" evidence="7">
    <location>
        <begin position="738"/>
        <end position="760"/>
    </location>
</feature>
<dbReference type="PANTHER" id="PTHR33406">
    <property type="entry name" value="MEMBRANE PROTEIN MJ1562-RELATED"/>
    <property type="match status" value="1"/>
</dbReference>
<gene>
    <name evidence="9" type="primary">secD_2</name>
    <name evidence="9" type="ORF">MsAm2_15640</name>
</gene>
<dbReference type="Gene3D" id="1.20.1640.10">
    <property type="entry name" value="Multidrug efflux transporter AcrB transmembrane domain"/>
    <property type="match status" value="2"/>
</dbReference>
<dbReference type="AlphaFoldDB" id="A0AA96ZXJ1"/>
<evidence type="ECO:0000256" key="6">
    <source>
        <dbReference type="SAM" id="MobiDB-lite"/>
    </source>
</evidence>
<feature type="transmembrane region" description="Helical" evidence="7">
    <location>
        <begin position="263"/>
        <end position="281"/>
    </location>
</feature>
<dbReference type="Pfam" id="PF03176">
    <property type="entry name" value="MMPL"/>
    <property type="match status" value="2"/>
</dbReference>
<evidence type="ECO:0000256" key="3">
    <source>
        <dbReference type="ARBA" id="ARBA00022692"/>
    </source>
</evidence>
<feature type="region of interest" description="Disordered" evidence="6">
    <location>
        <begin position="399"/>
        <end position="424"/>
    </location>
</feature>
<name>A0AA96ZXJ1_9EURY</name>
<feature type="transmembrane region" description="Helical" evidence="7">
    <location>
        <begin position="340"/>
        <end position="363"/>
    </location>
</feature>
<feature type="transmembrane region" description="Helical" evidence="7">
    <location>
        <begin position="666"/>
        <end position="686"/>
    </location>
</feature>
<sequence>MSLSLPTLFEKLGKITFSKRWLVFFAFLILILVSMYGATMITMYSGMDTYISKDSKMYQDLDLYTRSFSSESVVIMIEGADATDPALLNASLRLTRMMINVTGVEAVTSPAGIVAQINGQTTGRYEIPATQEEVDSLLEMAPDIYGTLIYDDTHSLILVTYGNLTDSQKSEILAAAKDAVNFAGFPPGYNLIVTGSAALTEDMNIEMSASMGILLLLAIILMLVALLFVFKGVRWRLYPLAIVVIGIIYTFGFMGFAGINMTMVTISAFPILIGLGIDYAIQFHNRIEEELRECATRREAVVSTFKNMGLAVMTALAVTCVSFISLLTSSIPMIQDFGKLLIIGCLCCYMAALFFGVTSIYFLDKLSEKLDQKKQKTGKTYKIASFLVPKGYKSKRFTENENWKNGNERRENGKTKAGSEKTEHQEMPDNFITTALKKTVDFTLRYKNLIFIIAIITGILGVYADSTIPAETDFKKYIPQDMPALVDFTHMNTVMGGSDAINIMIVTEDIASPYVLKWVDEFGTYELENQIYVLGVDSLANVVKQHNGGVIPDTEEEIRAIYDQLPPETLERYTRGNSMMLLNLNMGNAFTALPMESVKSFVELIEEDIIWHQPPPGTSATITGQSVPFTELLTSLLSGRVEQTVLGLILVFLALLIIYRDFIKAVAPLITIALVIGWSGLIMYAFDIVYTPMTAVMGCMILGAGSEYSILLMERFYEERGKGHKAVEAMEKTVKNTGIALVVSGVTTTFGFLALTASAFGIVSSFGIVTVINMLMTLLASFVIFPPLMITFDEMKEKGFRATIVGFKNKITQRISHNKKQSGASQ</sequence>
<feature type="transmembrane region" description="Helical" evidence="7">
    <location>
        <begin position="21"/>
        <end position="44"/>
    </location>
</feature>
<dbReference type="NCBIfam" id="TIGR00921">
    <property type="entry name" value="2A067"/>
    <property type="match status" value="1"/>
</dbReference>
<dbReference type="SUPFAM" id="SSF82866">
    <property type="entry name" value="Multidrug efflux transporter AcrB transmembrane domain"/>
    <property type="match status" value="2"/>
</dbReference>
<reference evidence="9 10" key="1">
    <citation type="submission" date="2023-07" db="EMBL/GenBank/DDBJ databases">
        <title>Closed genome sequence of Methanosarcinaceae archaeon Am2.</title>
        <authorList>
            <person name="Poehlein A."/>
            <person name="Protasov E."/>
            <person name="Platt K."/>
            <person name="Reeh H."/>
            <person name="Daniel R."/>
            <person name="Brune A."/>
        </authorList>
    </citation>
    <scope>NUCLEOTIDE SEQUENCE [LARGE SCALE GENOMIC DNA]</scope>
    <source>
        <strain evidence="9 10">Am2</strain>
    </source>
</reference>
<feature type="transmembrane region" description="Helical" evidence="7">
    <location>
        <begin position="237"/>
        <end position="257"/>
    </location>
</feature>
<keyword evidence="2" id="KW-1003">Cell membrane</keyword>
<dbReference type="InterPro" id="IPR004869">
    <property type="entry name" value="MMPL_dom"/>
</dbReference>
<feature type="domain" description="Membrane transport protein MMPL" evidence="8">
    <location>
        <begin position="587"/>
        <end position="791"/>
    </location>
</feature>
<evidence type="ECO:0000259" key="8">
    <source>
        <dbReference type="Pfam" id="PF03176"/>
    </source>
</evidence>
<feature type="transmembrane region" description="Helical" evidence="7">
    <location>
        <begin position="209"/>
        <end position="230"/>
    </location>
</feature>
<feature type="transmembrane region" description="Helical" evidence="7">
    <location>
        <begin position="307"/>
        <end position="328"/>
    </location>
</feature>
<feature type="transmembrane region" description="Helical" evidence="7">
    <location>
        <begin position="692"/>
        <end position="717"/>
    </location>
</feature>
<feature type="domain" description="Membrane transport protein MMPL" evidence="8">
    <location>
        <begin position="135"/>
        <end position="363"/>
    </location>
</feature>
<accession>A0AA96ZXJ1</accession>
<dbReference type="EMBL" id="CP131061">
    <property type="protein sequence ID" value="WNY27756.1"/>
    <property type="molecule type" value="Genomic_DNA"/>
</dbReference>
<evidence type="ECO:0000313" key="9">
    <source>
        <dbReference type="EMBL" id="WNY27756.1"/>
    </source>
</evidence>
<evidence type="ECO:0000256" key="7">
    <source>
        <dbReference type="SAM" id="Phobius"/>
    </source>
</evidence>
<keyword evidence="10" id="KW-1185">Reference proteome</keyword>
<protein>
    <submittedName>
        <fullName evidence="9">Protein translocase subunit SecD</fullName>
    </submittedName>
</protein>
<feature type="transmembrane region" description="Helical" evidence="7">
    <location>
        <begin position="641"/>
        <end position="659"/>
    </location>
</feature>
<comment type="subcellular location">
    <subcellularLocation>
        <location evidence="1">Cell membrane</location>
        <topology evidence="1">Multi-pass membrane protein</topology>
    </subcellularLocation>
</comment>
<dbReference type="Proteomes" id="UP001304970">
    <property type="component" value="Chromosome"/>
</dbReference>
<feature type="transmembrane region" description="Helical" evidence="7">
    <location>
        <begin position="766"/>
        <end position="792"/>
    </location>
</feature>
<dbReference type="GO" id="GO:0005886">
    <property type="term" value="C:plasma membrane"/>
    <property type="evidence" value="ECO:0007669"/>
    <property type="project" value="UniProtKB-SubCell"/>
</dbReference>
<dbReference type="InterPro" id="IPR050545">
    <property type="entry name" value="Mycobact_MmpL"/>
</dbReference>
<organism evidence="9 10">
    <name type="scientific">Methanolapillus ohkumae</name>
    <dbReference type="NCBI Taxonomy" id="3028298"/>
    <lineage>
        <taxon>Archaea</taxon>
        <taxon>Methanobacteriati</taxon>
        <taxon>Methanobacteriota</taxon>
        <taxon>Stenosarchaea group</taxon>
        <taxon>Methanomicrobia</taxon>
        <taxon>Methanosarcinales</taxon>
        <taxon>Methanosarcinaceae</taxon>
        <taxon>Methanolapillus</taxon>
    </lineage>
</organism>
<dbReference type="RefSeq" id="WP_338097715.1">
    <property type="nucleotide sequence ID" value="NZ_CP131061.1"/>
</dbReference>
<evidence type="ECO:0000256" key="5">
    <source>
        <dbReference type="ARBA" id="ARBA00023136"/>
    </source>
</evidence>
<dbReference type="GeneID" id="89228990"/>
<evidence type="ECO:0000256" key="1">
    <source>
        <dbReference type="ARBA" id="ARBA00004651"/>
    </source>
</evidence>
<evidence type="ECO:0000256" key="2">
    <source>
        <dbReference type="ARBA" id="ARBA00022475"/>
    </source>
</evidence>
<keyword evidence="3 7" id="KW-0812">Transmembrane</keyword>
<proteinExistence type="predicted"/>
<keyword evidence="5 7" id="KW-0472">Membrane</keyword>
<keyword evidence="4 7" id="KW-1133">Transmembrane helix</keyword>